<evidence type="ECO:0000313" key="3">
    <source>
        <dbReference type="EMBL" id="RNF04866.1"/>
    </source>
</evidence>
<name>A0A3R7L037_TRYRA</name>
<dbReference type="InterPro" id="IPR000938">
    <property type="entry name" value="CAP-Gly_domain"/>
</dbReference>
<dbReference type="Pfam" id="PF01302">
    <property type="entry name" value="CAP_GLY"/>
    <property type="match status" value="1"/>
</dbReference>
<dbReference type="Gene3D" id="2.30.30.190">
    <property type="entry name" value="CAP Gly-rich-like domain"/>
    <property type="match status" value="1"/>
</dbReference>
<dbReference type="OMA" id="QREHADD"/>
<dbReference type="AlphaFoldDB" id="A0A3R7L037"/>
<dbReference type="PANTHER" id="PTHR18916">
    <property type="entry name" value="DYNACTIN 1-RELATED MICROTUBULE-BINDING"/>
    <property type="match status" value="1"/>
</dbReference>
<sequence>MTQMLRCKVADFVSVLPVPPQTERRRGVLRFVGTTDFAPGLWAGIELFGAVGRNDGSVMGKSYFSCPAGQGVFVRLELVVPYTPEAEGHVGTPHETVTSMAVVEKLRTEMTRLHEKLQQRELALRKAEEGLRSVIALHDAKTAELQREREEKSQIVMAMTGKQYNAAATQTEEGGETDGEIHQLQQQCADLRDLCELQEEEINRQREHADDLAQIVEEVRREQEEERVRMEEKIRSLEEEVTHQQQVASELRQAAEESDKADMENMHLQVFEQQQEKEALRLLKERYEQLHAEREKERRAEEARRKQTTAEYEEALTQQREHKTRLLNQIQQLQQEIKDMRLSRERERVLQVPLSALEREEYESQLNRLRWELMENYGEMFAKRYDHFLAPVFNWKSPADVMGAMSEMILSSGGVLPFTTPEKCRHSRMKLFHMHPQR</sequence>
<dbReference type="InterPro" id="IPR036859">
    <property type="entry name" value="CAP-Gly_dom_sf"/>
</dbReference>
<gene>
    <name evidence="3" type="ORF">TraAM80_05067</name>
</gene>
<dbReference type="SMART" id="SM01052">
    <property type="entry name" value="CAP_GLY"/>
    <property type="match status" value="1"/>
</dbReference>
<dbReference type="OrthoDB" id="2130750at2759"/>
<comment type="caution">
    <text evidence="3">The sequence shown here is derived from an EMBL/GenBank/DDBJ whole genome shotgun (WGS) entry which is preliminary data.</text>
</comment>
<protein>
    <recommendedName>
        <fullName evidence="2">CAP-Gly domain-containing protein</fullName>
    </recommendedName>
</protein>
<accession>A0A3R7L037</accession>
<evidence type="ECO:0000256" key="1">
    <source>
        <dbReference type="SAM" id="Coils"/>
    </source>
</evidence>
<keyword evidence="1" id="KW-0175">Coiled coil</keyword>
<dbReference type="RefSeq" id="XP_029238349.1">
    <property type="nucleotide sequence ID" value="XM_029381962.1"/>
</dbReference>
<feature type="coiled-coil region" evidence="1">
    <location>
        <begin position="181"/>
        <end position="350"/>
    </location>
</feature>
<reference evidence="3 4" key="1">
    <citation type="journal article" date="2018" name="BMC Genomics">
        <title>Genomic comparison of Trypanosoma conorhini and Trypanosoma rangeli to Trypanosoma cruzi strains of high and low virulence.</title>
        <authorList>
            <person name="Bradwell K.R."/>
            <person name="Koparde V.N."/>
            <person name="Matveyev A.V."/>
            <person name="Serrano M.G."/>
            <person name="Alves J.M."/>
            <person name="Parikh H."/>
            <person name="Huang B."/>
            <person name="Lee V."/>
            <person name="Espinosa-Alvarez O."/>
            <person name="Ortiz P.A."/>
            <person name="Costa-Martins A.G."/>
            <person name="Teixeira M.M."/>
            <person name="Buck G.A."/>
        </authorList>
    </citation>
    <scope>NUCLEOTIDE SEQUENCE [LARGE SCALE GENOMIC DNA]</scope>
    <source>
        <strain evidence="3 4">AM80</strain>
    </source>
</reference>
<evidence type="ECO:0000259" key="2">
    <source>
        <dbReference type="PROSITE" id="PS50245"/>
    </source>
</evidence>
<dbReference type="GeneID" id="40329000"/>
<keyword evidence="4" id="KW-1185">Reference proteome</keyword>
<dbReference type="Proteomes" id="UP000283634">
    <property type="component" value="Unassembled WGS sequence"/>
</dbReference>
<dbReference type="EMBL" id="MKGL01000151">
    <property type="protein sequence ID" value="RNF04866.1"/>
    <property type="molecule type" value="Genomic_DNA"/>
</dbReference>
<evidence type="ECO:0000313" key="4">
    <source>
        <dbReference type="Proteomes" id="UP000283634"/>
    </source>
</evidence>
<proteinExistence type="predicted"/>
<organism evidence="3 4">
    <name type="scientific">Trypanosoma rangeli</name>
    <dbReference type="NCBI Taxonomy" id="5698"/>
    <lineage>
        <taxon>Eukaryota</taxon>
        <taxon>Discoba</taxon>
        <taxon>Euglenozoa</taxon>
        <taxon>Kinetoplastea</taxon>
        <taxon>Metakinetoplastina</taxon>
        <taxon>Trypanosomatida</taxon>
        <taxon>Trypanosomatidae</taxon>
        <taxon>Trypanosoma</taxon>
        <taxon>Herpetosoma</taxon>
    </lineage>
</organism>
<dbReference type="SUPFAM" id="SSF74924">
    <property type="entry name" value="Cap-Gly domain"/>
    <property type="match status" value="1"/>
</dbReference>
<dbReference type="PROSITE" id="PS50245">
    <property type="entry name" value="CAP_GLY_2"/>
    <property type="match status" value="1"/>
</dbReference>
<feature type="domain" description="CAP-Gly" evidence="2">
    <location>
        <begin position="33"/>
        <end position="75"/>
    </location>
</feature>